<dbReference type="EMBL" id="JAFBMS010000010">
    <property type="protein sequence ID" value="KAG9349161.1"/>
    <property type="molecule type" value="Genomic_DNA"/>
</dbReference>
<evidence type="ECO:0000256" key="9">
    <source>
        <dbReference type="ARBA" id="ARBA00037766"/>
    </source>
</evidence>
<evidence type="ECO:0000259" key="17">
    <source>
        <dbReference type="PROSITE" id="PS51842"/>
    </source>
</evidence>
<feature type="compositionally biased region" description="Basic and acidic residues" evidence="16">
    <location>
        <begin position="398"/>
        <end position="415"/>
    </location>
</feature>
<dbReference type="GO" id="GO:0005654">
    <property type="term" value="C:nucleoplasm"/>
    <property type="evidence" value="ECO:0007669"/>
    <property type="project" value="UniProtKB-SubCell"/>
</dbReference>
<comment type="function">
    <text evidence="9">Together with KRT19, helps to link the contractile apparatus to dystrophin at the costameres of striated muscle.</text>
</comment>
<feature type="compositionally biased region" description="Basic and acidic residues" evidence="16">
    <location>
        <begin position="29"/>
        <end position="39"/>
    </location>
</feature>
<evidence type="ECO:0000256" key="6">
    <source>
        <dbReference type="ARBA" id="ARBA00022754"/>
    </source>
</evidence>
<dbReference type="SMART" id="SM01391">
    <property type="entry name" value="Filament"/>
    <property type="match status" value="1"/>
</dbReference>
<dbReference type="InterPro" id="IPR018039">
    <property type="entry name" value="IF_conserved"/>
</dbReference>
<dbReference type="Gene3D" id="1.20.5.170">
    <property type="match status" value="1"/>
</dbReference>
<evidence type="ECO:0000313" key="18">
    <source>
        <dbReference type="EMBL" id="KAG9349161.1"/>
    </source>
</evidence>
<dbReference type="InterPro" id="IPR039008">
    <property type="entry name" value="IF_rod_dom"/>
</dbReference>
<dbReference type="SUPFAM" id="SSF64593">
    <property type="entry name" value="Intermediate filament protein, coiled coil region"/>
    <property type="match status" value="2"/>
</dbReference>
<dbReference type="PRINTS" id="PR01276">
    <property type="entry name" value="TYPE2KERATIN"/>
</dbReference>
<keyword evidence="8" id="KW-0539">Nucleus</keyword>
<dbReference type="PROSITE" id="PS00226">
    <property type="entry name" value="IF_ROD_1"/>
    <property type="match status" value="1"/>
</dbReference>
<dbReference type="Pfam" id="PF00038">
    <property type="entry name" value="Filament"/>
    <property type="match status" value="1"/>
</dbReference>
<dbReference type="AlphaFoldDB" id="A0A8T2PDA0"/>
<evidence type="ECO:0000256" key="8">
    <source>
        <dbReference type="ARBA" id="ARBA00023242"/>
    </source>
</evidence>
<feature type="domain" description="IF rod" evidence="17">
    <location>
        <begin position="38"/>
        <end position="349"/>
    </location>
</feature>
<name>A0A8T2PDA0_9TELE</name>
<feature type="coiled-coil region" evidence="15">
    <location>
        <begin position="154"/>
        <end position="181"/>
    </location>
</feature>
<dbReference type="FunFam" id="1.20.5.500:FF:000001">
    <property type="entry name" value="Type II keratin 23"/>
    <property type="match status" value="1"/>
</dbReference>
<dbReference type="GO" id="GO:0005737">
    <property type="term" value="C:cytoplasm"/>
    <property type="evidence" value="ECO:0007669"/>
    <property type="project" value="UniProtKB-SubCell"/>
</dbReference>
<feature type="coiled-coil region" evidence="15">
    <location>
        <begin position="233"/>
        <end position="327"/>
    </location>
</feature>
<dbReference type="Gene3D" id="1.20.5.500">
    <property type="entry name" value="Single helix bin"/>
    <property type="match status" value="1"/>
</dbReference>
<dbReference type="FunFam" id="1.20.5.1160:FF:000001">
    <property type="entry name" value="Keratin type II"/>
    <property type="match status" value="1"/>
</dbReference>
<gene>
    <name evidence="18" type="ORF">JZ751_029484</name>
</gene>
<comment type="similarity">
    <text evidence="13 14">Belongs to the intermediate filament family.</text>
</comment>
<feature type="compositionally biased region" description="Basic and acidic residues" evidence="16">
    <location>
        <begin position="368"/>
        <end position="378"/>
    </location>
</feature>
<evidence type="ECO:0000256" key="12">
    <source>
        <dbReference type="ARBA" id="ARBA00042964"/>
    </source>
</evidence>
<evidence type="ECO:0000256" key="14">
    <source>
        <dbReference type="RuleBase" id="RU000685"/>
    </source>
</evidence>
<dbReference type="Proteomes" id="UP000824540">
    <property type="component" value="Unassembled WGS sequence"/>
</dbReference>
<dbReference type="InterPro" id="IPR003054">
    <property type="entry name" value="Keratin_II"/>
</dbReference>
<comment type="caution">
    <text evidence="18">The sequence shown here is derived from an EMBL/GenBank/DDBJ whole genome shotgun (WGS) entry which is preliminary data.</text>
</comment>
<evidence type="ECO:0000256" key="13">
    <source>
        <dbReference type="ARBA" id="ARBA00061646"/>
    </source>
</evidence>
<sequence>MANSKPSDSRSGLKTNPALLKNSNADIDPIDHQNKSKEKDQIVGLNNKFVDFIEKVRRLEEQNKVLETRLKILLEQESYEGKINEIVDELSNNLQRQIDGLELDRQKLLSELDRTQSDVDHNKKVYEGEIQAKTDAENEFVVTKKDMDDTYLHKVDVELELEELTSELDFLKRGYDEEIKELQSQVQNDTVVLAVDNARVLDMNEVIDQVKAQYEDMAARGREEAEHWHQKRINDISNEAGKHEQDLREVRKEIAELQRHIQRLNSEIDALRRQKENLGKAITDAEHNGEHAREDAKAQIRLLEGALKKAKQDMARQVREYQELMNLKLALDIEIATYRKLLEGEEMRLAENNRAPWRNPANQMDDQPQSKRGQDLHKATPPAPSNKTPKKTVLIKTIETKDGKVISESSHISEE</sequence>
<evidence type="ECO:0000256" key="16">
    <source>
        <dbReference type="SAM" id="MobiDB-lite"/>
    </source>
</evidence>
<keyword evidence="19" id="KW-1185">Reference proteome</keyword>
<accession>A0A8T2PDA0</accession>
<evidence type="ECO:0000256" key="5">
    <source>
        <dbReference type="ARBA" id="ARBA00022744"/>
    </source>
</evidence>
<proteinExistence type="inferred from homology"/>
<reference evidence="18" key="1">
    <citation type="thesis" date="2021" institute="BYU ScholarsArchive" country="Provo, UT, USA">
        <title>Applications of and Algorithms for Genome Assembly and Genomic Analyses with an Emphasis on Marine Teleosts.</title>
        <authorList>
            <person name="Pickett B.D."/>
        </authorList>
    </citation>
    <scope>NUCLEOTIDE SEQUENCE</scope>
    <source>
        <strain evidence="18">HI-2016</strain>
    </source>
</reference>
<keyword evidence="5" id="KW-0416">Keratin</keyword>
<feature type="region of interest" description="Disordered" evidence="16">
    <location>
        <begin position="352"/>
        <end position="415"/>
    </location>
</feature>
<evidence type="ECO:0000256" key="2">
    <source>
        <dbReference type="ARBA" id="ARBA00004496"/>
    </source>
</evidence>
<feature type="coiled-coil region" evidence="15">
    <location>
        <begin position="42"/>
        <end position="118"/>
    </location>
</feature>
<dbReference type="Gene3D" id="1.20.5.1160">
    <property type="entry name" value="Vasodilator-stimulated phosphoprotein"/>
    <property type="match status" value="1"/>
</dbReference>
<dbReference type="GO" id="GO:0045095">
    <property type="term" value="C:keratin filament"/>
    <property type="evidence" value="ECO:0007669"/>
    <property type="project" value="InterPro"/>
</dbReference>
<evidence type="ECO:0000256" key="10">
    <source>
        <dbReference type="ARBA" id="ARBA00039429"/>
    </source>
</evidence>
<dbReference type="PANTHER" id="PTHR45616:SF26">
    <property type="entry name" value="KERATIN, TYPE II CYTOSKELETAL 8"/>
    <property type="match status" value="1"/>
</dbReference>
<dbReference type="PANTHER" id="PTHR45616">
    <property type="entry name" value="GATA-TYPE DOMAIN-CONTAINING PROTEIN"/>
    <property type="match status" value="1"/>
</dbReference>
<evidence type="ECO:0000256" key="1">
    <source>
        <dbReference type="ARBA" id="ARBA00004109"/>
    </source>
</evidence>
<dbReference type="OrthoDB" id="2441647at2759"/>
<keyword evidence="7 15" id="KW-0175">Coiled coil</keyword>
<organism evidence="18 19">
    <name type="scientific">Albula glossodonta</name>
    <name type="common">roundjaw bonefish</name>
    <dbReference type="NCBI Taxonomy" id="121402"/>
    <lineage>
        <taxon>Eukaryota</taxon>
        <taxon>Metazoa</taxon>
        <taxon>Chordata</taxon>
        <taxon>Craniata</taxon>
        <taxon>Vertebrata</taxon>
        <taxon>Euteleostomi</taxon>
        <taxon>Actinopterygii</taxon>
        <taxon>Neopterygii</taxon>
        <taxon>Teleostei</taxon>
        <taxon>Albuliformes</taxon>
        <taxon>Albulidae</taxon>
        <taxon>Albula</taxon>
    </lineage>
</organism>
<evidence type="ECO:0000256" key="4">
    <source>
        <dbReference type="ARBA" id="ARBA00022490"/>
    </source>
</evidence>
<dbReference type="PROSITE" id="PS51842">
    <property type="entry name" value="IF_ROD_2"/>
    <property type="match status" value="1"/>
</dbReference>
<keyword evidence="6 14" id="KW-0403">Intermediate filament</keyword>
<evidence type="ECO:0000256" key="15">
    <source>
        <dbReference type="SAM" id="Coils"/>
    </source>
</evidence>
<feature type="region of interest" description="Disordered" evidence="16">
    <location>
        <begin position="1"/>
        <end position="39"/>
    </location>
</feature>
<evidence type="ECO:0000256" key="7">
    <source>
        <dbReference type="ARBA" id="ARBA00023054"/>
    </source>
</evidence>
<comment type="subcellular location">
    <subcellularLocation>
        <location evidence="2">Cytoplasm</location>
    </subcellularLocation>
    <subcellularLocation>
        <location evidence="1">Nucleus matrix</location>
    </subcellularLocation>
    <subcellularLocation>
        <location evidence="3">Nucleus</location>
        <location evidence="3">Nucleoplasm</location>
    </subcellularLocation>
</comment>
<evidence type="ECO:0000313" key="19">
    <source>
        <dbReference type="Proteomes" id="UP000824540"/>
    </source>
</evidence>
<keyword evidence="4" id="KW-0963">Cytoplasm</keyword>
<evidence type="ECO:0000256" key="3">
    <source>
        <dbReference type="ARBA" id="ARBA00004642"/>
    </source>
</evidence>
<dbReference type="SUPFAM" id="SSF46579">
    <property type="entry name" value="Prefoldin"/>
    <property type="match status" value="1"/>
</dbReference>
<dbReference type="GO" id="GO:0016363">
    <property type="term" value="C:nuclear matrix"/>
    <property type="evidence" value="ECO:0007669"/>
    <property type="project" value="UniProtKB-SubCell"/>
</dbReference>
<feature type="compositionally biased region" description="Polar residues" evidence="16">
    <location>
        <begin position="1"/>
        <end position="14"/>
    </location>
</feature>
<evidence type="ECO:0000256" key="11">
    <source>
        <dbReference type="ARBA" id="ARBA00042886"/>
    </source>
</evidence>
<dbReference type="FunFam" id="1.20.5.170:FF:000004">
    <property type="entry name" value="Keratin, type II cytoskeletal 5"/>
    <property type="match status" value="1"/>
</dbReference>
<protein>
    <recommendedName>
        <fullName evidence="10">Keratin, type II cytoskeletal 8</fullName>
    </recommendedName>
    <alternativeName>
        <fullName evidence="12">Cytokeratin-8</fullName>
    </alternativeName>
    <alternativeName>
        <fullName evidence="11">Keratin-8</fullName>
    </alternativeName>
</protein>